<protein>
    <recommendedName>
        <fullName evidence="4">CU044_5270 family protein</fullName>
    </recommendedName>
</protein>
<evidence type="ECO:0008006" key="4">
    <source>
        <dbReference type="Google" id="ProtNLM"/>
    </source>
</evidence>
<dbReference type="RefSeq" id="WP_160878502.1">
    <property type="nucleotide sequence ID" value="NZ_WUEK01000008.1"/>
</dbReference>
<accession>A0A6L7EV26</accession>
<evidence type="ECO:0000313" key="2">
    <source>
        <dbReference type="EMBL" id="MXG90560.1"/>
    </source>
</evidence>
<keyword evidence="1" id="KW-0472">Membrane</keyword>
<keyword evidence="3" id="KW-1185">Reference proteome</keyword>
<name>A0A6L7EV26_9ACTN</name>
<evidence type="ECO:0000313" key="3">
    <source>
        <dbReference type="Proteomes" id="UP000473325"/>
    </source>
</evidence>
<dbReference type="NCBIfam" id="NF038083">
    <property type="entry name" value="CU044_5270_fam"/>
    <property type="match status" value="1"/>
</dbReference>
<gene>
    <name evidence="2" type="ORF">GRQ65_13475</name>
</gene>
<comment type="caution">
    <text evidence="2">The sequence shown here is derived from an EMBL/GenBank/DDBJ whole genome shotgun (WGS) entry which is preliminary data.</text>
</comment>
<dbReference type="EMBL" id="WUEK01000008">
    <property type="protein sequence ID" value="MXG90560.1"/>
    <property type="molecule type" value="Genomic_DNA"/>
</dbReference>
<feature type="transmembrane region" description="Helical" evidence="1">
    <location>
        <begin position="58"/>
        <end position="77"/>
    </location>
</feature>
<keyword evidence="1" id="KW-1133">Transmembrane helix</keyword>
<dbReference type="AlphaFoldDB" id="A0A6L7EV26"/>
<sequence>MNDPVLDDQLLSELRTLALRPDPAPLAPVDRARLEAAVVEAVVGAAGPRRSWRDVAPAALVAACLLAVLGLVAVPFVTSRPDTRPAALPVRAEPAAARALQGLATVALASTTPRVGADDFVYVRSTVISNEGAYGEGVELGAPHEREIWLSQQERPAASGLIREFGQDWPLSGAGRASAPGPDRPTYAWIDDLPTDPDRIVAELESRQPFGSEQSPEQYAFDRIGDIVTENLVPPELASALFEAVTRLDGVRLIDDVQDAIGRRGFGIARTDERFGTTTVWVFEPGSAVPLGVRWYLPGPSSDPQAMTLFGATAIQERGVASELGVAPGESADALT</sequence>
<dbReference type="InterPro" id="IPR047789">
    <property type="entry name" value="CU044_5270-like"/>
</dbReference>
<dbReference type="Proteomes" id="UP000473325">
    <property type="component" value="Unassembled WGS sequence"/>
</dbReference>
<reference evidence="2 3" key="1">
    <citation type="submission" date="2019-12" db="EMBL/GenBank/DDBJ databases">
        <authorList>
            <person name="Kun Z."/>
        </authorList>
    </citation>
    <scope>NUCLEOTIDE SEQUENCE [LARGE SCALE GENOMIC DNA]</scope>
    <source>
        <strain evidence="2 3">YIM 123512</strain>
    </source>
</reference>
<evidence type="ECO:0000256" key="1">
    <source>
        <dbReference type="SAM" id="Phobius"/>
    </source>
</evidence>
<organism evidence="2 3">
    <name type="scientific">Nocardioides flavescens</name>
    <dbReference type="NCBI Taxonomy" id="2691959"/>
    <lineage>
        <taxon>Bacteria</taxon>
        <taxon>Bacillati</taxon>
        <taxon>Actinomycetota</taxon>
        <taxon>Actinomycetes</taxon>
        <taxon>Propionibacteriales</taxon>
        <taxon>Nocardioidaceae</taxon>
        <taxon>Nocardioides</taxon>
    </lineage>
</organism>
<proteinExistence type="predicted"/>
<keyword evidence="1" id="KW-0812">Transmembrane</keyword>